<dbReference type="Pfam" id="PF00497">
    <property type="entry name" value="SBP_bac_3"/>
    <property type="match status" value="1"/>
</dbReference>
<dbReference type="Gene3D" id="1.10.287.130">
    <property type="match status" value="1"/>
</dbReference>
<feature type="modified residue" description="4-aspartylphosphate" evidence="4">
    <location>
        <position position="789"/>
    </location>
</feature>
<dbReference type="SMART" id="SM00388">
    <property type="entry name" value="HisKA"/>
    <property type="match status" value="1"/>
</dbReference>
<proteinExistence type="predicted"/>
<dbReference type="PROSITE" id="PS50112">
    <property type="entry name" value="PAS"/>
    <property type="match status" value="1"/>
</dbReference>
<evidence type="ECO:0000256" key="4">
    <source>
        <dbReference type="PROSITE-ProRule" id="PRU00169"/>
    </source>
</evidence>
<evidence type="ECO:0000259" key="9">
    <source>
        <dbReference type="PROSITE" id="PS50112"/>
    </source>
</evidence>
<dbReference type="SUPFAM" id="SSF55874">
    <property type="entry name" value="ATPase domain of HSP90 chaperone/DNA topoisomerase II/histidine kinase"/>
    <property type="match status" value="1"/>
</dbReference>
<dbReference type="PRINTS" id="PR00344">
    <property type="entry name" value="BCTRLSENSOR"/>
</dbReference>
<dbReference type="Pfam" id="PF08448">
    <property type="entry name" value="PAS_4"/>
    <property type="match status" value="1"/>
</dbReference>
<dbReference type="SUPFAM" id="SSF53850">
    <property type="entry name" value="Periplasmic binding protein-like II"/>
    <property type="match status" value="1"/>
</dbReference>
<dbReference type="InterPro" id="IPR001789">
    <property type="entry name" value="Sig_transdc_resp-reg_receiver"/>
</dbReference>
<dbReference type="InterPro" id="IPR000014">
    <property type="entry name" value="PAS"/>
</dbReference>
<dbReference type="CDD" id="cd00082">
    <property type="entry name" value="HisKA"/>
    <property type="match status" value="1"/>
</dbReference>
<dbReference type="Gene3D" id="3.30.450.20">
    <property type="entry name" value="PAS domain"/>
    <property type="match status" value="1"/>
</dbReference>
<keyword evidence="6" id="KW-0472">Membrane</keyword>
<dbReference type="SUPFAM" id="SSF55785">
    <property type="entry name" value="PYP-like sensor domain (PAS domain)"/>
    <property type="match status" value="1"/>
</dbReference>
<dbReference type="CDD" id="cd00156">
    <property type="entry name" value="REC"/>
    <property type="match status" value="1"/>
</dbReference>
<dbReference type="PANTHER" id="PTHR43065">
    <property type="entry name" value="SENSOR HISTIDINE KINASE"/>
    <property type="match status" value="1"/>
</dbReference>
<accession>A0ABM7PJB5</accession>
<dbReference type="InterPro" id="IPR036890">
    <property type="entry name" value="HATPase_C_sf"/>
</dbReference>
<dbReference type="InterPro" id="IPR005467">
    <property type="entry name" value="His_kinase_dom"/>
</dbReference>
<dbReference type="InterPro" id="IPR011006">
    <property type="entry name" value="CheY-like_superfamily"/>
</dbReference>
<dbReference type="InterPro" id="IPR004358">
    <property type="entry name" value="Sig_transdc_His_kin-like_C"/>
</dbReference>
<organism evidence="10 11">
    <name type="scientific">Desulfoluna limicola</name>
    <dbReference type="NCBI Taxonomy" id="2810562"/>
    <lineage>
        <taxon>Bacteria</taxon>
        <taxon>Pseudomonadati</taxon>
        <taxon>Thermodesulfobacteriota</taxon>
        <taxon>Desulfobacteria</taxon>
        <taxon>Desulfobacterales</taxon>
        <taxon>Desulfolunaceae</taxon>
        <taxon>Desulfoluna</taxon>
    </lineage>
</organism>
<evidence type="ECO:0000313" key="11">
    <source>
        <dbReference type="Proteomes" id="UP001320148"/>
    </source>
</evidence>
<gene>
    <name evidence="10" type="ORF">DSLASN_29160</name>
</gene>
<dbReference type="Gene3D" id="3.40.190.10">
    <property type="entry name" value="Periplasmic binding protein-like II"/>
    <property type="match status" value="2"/>
</dbReference>
<keyword evidence="11" id="KW-1185">Reference proteome</keyword>
<dbReference type="PROSITE" id="PS50110">
    <property type="entry name" value="RESPONSE_REGULATORY"/>
    <property type="match status" value="1"/>
</dbReference>
<feature type="coiled-coil region" evidence="5">
    <location>
        <begin position="326"/>
        <end position="353"/>
    </location>
</feature>
<dbReference type="InterPro" id="IPR003661">
    <property type="entry name" value="HisK_dim/P_dom"/>
</dbReference>
<dbReference type="PANTHER" id="PTHR43065:SF42">
    <property type="entry name" value="TWO-COMPONENT SENSOR PPRA"/>
    <property type="match status" value="1"/>
</dbReference>
<evidence type="ECO:0000256" key="1">
    <source>
        <dbReference type="ARBA" id="ARBA00000085"/>
    </source>
</evidence>
<dbReference type="InterPro" id="IPR001638">
    <property type="entry name" value="Solute-binding_3/MltF_N"/>
</dbReference>
<dbReference type="Pfam" id="PF02518">
    <property type="entry name" value="HATPase_c"/>
    <property type="match status" value="1"/>
</dbReference>
<sequence>MLQSSPIRYHCSCRYTPNVLSIFLGLALLLFSATVVMAAMDQDPLTPAQRSWLDAHKGQLTLALEPDWPPASFLNGEGQVQGIIPEYISLIEKKLGFEFKRVEYDTWADILRAGYDGDVDVIPTMARTPERELLLNFTRPYFQVPTTIVTGPGLSGVLGLEDMIGKRVCVLRESADHQILEKKYPGIRLVPVDHTLDGLKMVSFGEAEGLVADVAATSYLIEKHGLSQLQNTGYTHYSYEMCMGISRVHPMLAEIMNRALTVITPEEKREIFQTWLDLKRRPFYQDPDFRIYAIALLVVVGAGVLIMILLWTRSLRLAVERTSLVNRKAEESLRAQAAELEGARQRVARANLELTQVFNASTPMLIIDREFRLLRMNRTFSELFGVDPSSITGRHCYEVIQGSICRTEACPLNQALAGSVPRRGESLFSSASREGIPCLVSANTLKDEGGEVVGIVDSFTDISRLLQVEEEKEQLRVQLRHSQKMEALGTLAGGIAHDFNNILSPIIGYAEMTQLSLPQESVEAENMTGILKAAERARNLVRQILTLSRRHQAELKPVRVQPVVKEALTLLRSTLPSTIAIKTELHAEDALIYGDPTQIHQIIMNLCTNAYHAMEDLGGGTLEVTLDTVTKDDDTVTALGHHPGSCLRVLVRDTGVGMGSADRDRIFDPYFTTKDEGKGTGLGLSVVHGIVRECGGSISVFSAPGDGTTFTLYFPVVEGQESAPEPAVIQGPSTGREAVLVVDDEEDVVFLLKRMLCRAGYRVTATTDSRDALSLFKENPGAFDLVVSDMTMPGMTGFELAREIKGITRETPVVLCTGYNDRVVCEKAEKLGVETFLMKPVEMNTLLTAVRRELDGGEQNHASGGKVGAP</sequence>
<keyword evidence="6" id="KW-0812">Transmembrane</keyword>
<dbReference type="SMART" id="SM00448">
    <property type="entry name" value="REC"/>
    <property type="match status" value="1"/>
</dbReference>
<dbReference type="EC" id="2.7.13.3" evidence="2"/>
<dbReference type="Proteomes" id="UP001320148">
    <property type="component" value="Chromosome"/>
</dbReference>
<evidence type="ECO:0000256" key="3">
    <source>
        <dbReference type="ARBA" id="ARBA00022553"/>
    </source>
</evidence>
<dbReference type="InterPro" id="IPR013656">
    <property type="entry name" value="PAS_4"/>
</dbReference>
<dbReference type="Gene3D" id="3.30.565.10">
    <property type="entry name" value="Histidine kinase-like ATPase, C-terminal domain"/>
    <property type="match status" value="1"/>
</dbReference>
<dbReference type="InterPro" id="IPR036097">
    <property type="entry name" value="HisK_dim/P_sf"/>
</dbReference>
<keyword evidence="3 4" id="KW-0597">Phosphoprotein</keyword>
<dbReference type="SUPFAM" id="SSF52172">
    <property type="entry name" value="CheY-like"/>
    <property type="match status" value="1"/>
</dbReference>
<comment type="catalytic activity">
    <reaction evidence="1">
        <text>ATP + protein L-histidine = ADP + protein N-phospho-L-histidine.</text>
        <dbReference type="EC" id="2.7.13.3"/>
    </reaction>
</comment>
<dbReference type="Pfam" id="PF00072">
    <property type="entry name" value="Response_reg"/>
    <property type="match status" value="1"/>
</dbReference>
<name>A0ABM7PJB5_9BACT</name>
<dbReference type="InterPro" id="IPR035965">
    <property type="entry name" value="PAS-like_dom_sf"/>
</dbReference>
<evidence type="ECO:0000313" key="10">
    <source>
        <dbReference type="EMBL" id="BCS97284.1"/>
    </source>
</evidence>
<dbReference type="SUPFAM" id="SSF47384">
    <property type="entry name" value="Homodimeric domain of signal transducing histidine kinase"/>
    <property type="match status" value="1"/>
</dbReference>
<dbReference type="SMART" id="SM00062">
    <property type="entry name" value="PBPb"/>
    <property type="match status" value="1"/>
</dbReference>
<evidence type="ECO:0000259" key="8">
    <source>
        <dbReference type="PROSITE" id="PS50110"/>
    </source>
</evidence>
<evidence type="ECO:0000259" key="7">
    <source>
        <dbReference type="PROSITE" id="PS50109"/>
    </source>
</evidence>
<evidence type="ECO:0000256" key="6">
    <source>
        <dbReference type="SAM" id="Phobius"/>
    </source>
</evidence>
<dbReference type="Pfam" id="PF00512">
    <property type="entry name" value="HisKA"/>
    <property type="match status" value="1"/>
</dbReference>
<feature type="transmembrane region" description="Helical" evidence="6">
    <location>
        <begin position="289"/>
        <end position="311"/>
    </location>
</feature>
<feature type="domain" description="Histidine kinase" evidence="7">
    <location>
        <begin position="494"/>
        <end position="718"/>
    </location>
</feature>
<evidence type="ECO:0000256" key="2">
    <source>
        <dbReference type="ARBA" id="ARBA00012438"/>
    </source>
</evidence>
<feature type="domain" description="Response regulatory" evidence="8">
    <location>
        <begin position="738"/>
        <end position="854"/>
    </location>
</feature>
<keyword evidence="6" id="KW-1133">Transmembrane helix</keyword>
<dbReference type="EMBL" id="AP024488">
    <property type="protein sequence ID" value="BCS97284.1"/>
    <property type="molecule type" value="Genomic_DNA"/>
</dbReference>
<protein>
    <recommendedName>
        <fullName evidence="2">histidine kinase</fullName>
        <ecNumber evidence="2">2.7.13.3</ecNumber>
    </recommendedName>
</protein>
<dbReference type="InterPro" id="IPR003594">
    <property type="entry name" value="HATPase_dom"/>
</dbReference>
<dbReference type="CDD" id="cd00130">
    <property type="entry name" value="PAS"/>
    <property type="match status" value="1"/>
</dbReference>
<feature type="domain" description="PAS" evidence="9">
    <location>
        <begin position="350"/>
        <end position="401"/>
    </location>
</feature>
<reference evidence="10 11" key="1">
    <citation type="submission" date="2021-02" db="EMBL/GenBank/DDBJ databases">
        <title>Complete genome of Desulfoluna sp. strain ASN36.</title>
        <authorList>
            <person name="Takahashi A."/>
            <person name="Kojima H."/>
            <person name="Fukui M."/>
        </authorList>
    </citation>
    <scope>NUCLEOTIDE SEQUENCE [LARGE SCALE GENOMIC DNA]</scope>
    <source>
        <strain evidence="10 11">ASN36</strain>
    </source>
</reference>
<dbReference type="CDD" id="cd01007">
    <property type="entry name" value="PBP2_BvgS_HisK_like"/>
    <property type="match status" value="1"/>
</dbReference>
<dbReference type="SMART" id="SM00387">
    <property type="entry name" value="HATPase_c"/>
    <property type="match status" value="1"/>
</dbReference>
<keyword evidence="5" id="KW-0175">Coiled coil</keyword>
<dbReference type="NCBIfam" id="TIGR00229">
    <property type="entry name" value="sensory_box"/>
    <property type="match status" value="1"/>
</dbReference>
<dbReference type="Gene3D" id="3.40.50.2300">
    <property type="match status" value="1"/>
</dbReference>
<evidence type="ECO:0000256" key="5">
    <source>
        <dbReference type="SAM" id="Coils"/>
    </source>
</evidence>
<dbReference type="PROSITE" id="PS50109">
    <property type="entry name" value="HIS_KIN"/>
    <property type="match status" value="1"/>
</dbReference>